<feature type="repeat" description="ANK" evidence="3">
    <location>
        <begin position="104"/>
        <end position="137"/>
    </location>
</feature>
<keyword evidence="6" id="KW-1185">Reference proteome</keyword>
<dbReference type="Pfam" id="PF12796">
    <property type="entry name" value="Ank_2"/>
    <property type="match status" value="1"/>
</dbReference>
<dbReference type="PANTHER" id="PTHR24180:SF45">
    <property type="entry name" value="POLY [ADP-RIBOSE] POLYMERASE TANKYRASE"/>
    <property type="match status" value="1"/>
</dbReference>
<dbReference type="Gene3D" id="1.25.40.20">
    <property type="entry name" value="Ankyrin repeat-containing domain"/>
    <property type="match status" value="1"/>
</dbReference>
<evidence type="ECO:0000256" key="2">
    <source>
        <dbReference type="ARBA" id="ARBA00023043"/>
    </source>
</evidence>
<accession>A0ABP8IEZ3</accession>
<proteinExistence type="predicted"/>
<dbReference type="InterPro" id="IPR002110">
    <property type="entry name" value="Ankyrin_rpt"/>
</dbReference>
<keyword evidence="1" id="KW-0677">Repeat</keyword>
<dbReference type="InterPro" id="IPR051637">
    <property type="entry name" value="Ank_repeat_dom-contain_49"/>
</dbReference>
<evidence type="ECO:0000256" key="3">
    <source>
        <dbReference type="PROSITE-ProRule" id="PRU00023"/>
    </source>
</evidence>
<feature type="chain" id="PRO_5046689126" description="Ankyrin repeat domain-containing protein" evidence="4">
    <location>
        <begin position="22"/>
        <end position="273"/>
    </location>
</feature>
<evidence type="ECO:0000256" key="1">
    <source>
        <dbReference type="ARBA" id="ARBA00022737"/>
    </source>
</evidence>
<keyword evidence="2 3" id="KW-0040">ANK repeat</keyword>
<gene>
    <name evidence="5" type="ORF">GCM10023185_22190</name>
</gene>
<comment type="caution">
    <text evidence="5">The sequence shown here is derived from an EMBL/GenBank/DDBJ whole genome shotgun (WGS) entry which is preliminary data.</text>
</comment>
<dbReference type="Proteomes" id="UP001501153">
    <property type="component" value="Unassembled WGS sequence"/>
</dbReference>
<protein>
    <recommendedName>
        <fullName evidence="7">Ankyrin repeat domain-containing protein</fullName>
    </recommendedName>
</protein>
<evidence type="ECO:0000313" key="6">
    <source>
        <dbReference type="Proteomes" id="UP001501153"/>
    </source>
</evidence>
<name>A0ABP8IEZ3_9BACT</name>
<evidence type="ECO:0000313" key="5">
    <source>
        <dbReference type="EMBL" id="GAA4357454.1"/>
    </source>
</evidence>
<sequence length="273" mass="30546">MKPRRYYFMLLLILLANTCLAQRQRLGHDVHLFDGPALRLAQAVQQESREAIQKLVKARPGLLNYQEPTYGMTLLYCAVRNSKGGSVEELLELGANPNILETYSGESALIRAATNFETSAYVHLLLAHGANPNLTAKDTPGKTQYHSPLMAAAASRLESVQLLLAAGADLNYTSPGGDTAVMLALMSQRVDIAGFLILEKHADISKPLMRTFKGRNLMAVDFLRDWTFDLDSENYRKKMLLAAYLKAQGQDYWQAPIPKHLQKLYPKGYLEKY</sequence>
<dbReference type="SUPFAM" id="SSF48403">
    <property type="entry name" value="Ankyrin repeat"/>
    <property type="match status" value="1"/>
</dbReference>
<organism evidence="5 6">
    <name type="scientific">Hymenobacter saemangeumensis</name>
    <dbReference type="NCBI Taxonomy" id="1084522"/>
    <lineage>
        <taxon>Bacteria</taxon>
        <taxon>Pseudomonadati</taxon>
        <taxon>Bacteroidota</taxon>
        <taxon>Cytophagia</taxon>
        <taxon>Cytophagales</taxon>
        <taxon>Hymenobacteraceae</taxon>
        <taxon>Hymenobacter</taxon>
    </lineage>
</organism>
<dbReference type="SMART" id="SM00248">
    <property type="entry name" value="ANK"/>
    <property type="match status" value="4"/>
</dbReference>
<keyword evidence="4" id="KW-0732">Signal</keyword>
<evidence type="ECO:0000256" key="4">
    <source>
        <dbReference type="SAM" id="SignalP"/>
    </source>
</evidence>
<feature type="signal peptide" evidence="4">
    <location>
        <begin position="1"/>
        <end position="21"/>
    </location>
</feature>
<dbReference type="Pfam" id="PF00023">
    <property type="entry name" value="Ank"/>
    <property type="match status" value="1"/>
</dbReference>
<dbReference type="EMBL" id="BAABGZ010000023">
    <property type="protein sequence ID" value="GAA4357454.1"/>
    <property type="molecule type" value="Genomic_DNA"/>
</dbReference>
<evidence type="ECO:0008006" key="7">
    <source>
        <dbReference type="Google" id="ProtNLM"/>
    </source>
</evidence>
<feature type="repeat" description="ANK" evidence="3">
    <location>
        <begin position="70"/>
        <end position="102"/>
    </location>
</feature>
<dbReference type="InterPro" id="IPR036770">
    <property type="entry name" value="Ankyrin_rpt-contain_sf"/>
</dbReference>
<dbReference type="PROSITE" id="PS50088">
    <property type="entry name" value="ANK_REPEAT"/>
    <property type="match status" value="2"/>
</dbReference>
<dbReference type="PANTHER" id="PTHR24180">
    <property type="entry name" value="CYCLIN-DEPENDENT KINASE INHIBITOR 2C-RELATED"/>
    <property type="match status" value="1"/>
</dbReference>
<reference evidence="6" key="1">
    <citation type="journal article" date="2019" name="Int. J. Syst. Evol. Microbiol.">
        <title>The Global Catalogue of Microorganisms (GCM) 10K type strain sequencing project: providing services to taxonomists for standard genome sequencing and annotation.</title>
        <authorList>
            <consortium name="The Broad Institute Genomics Platform"/>
            <consortium name="The Broad Institute Genome Sequencing Center for Infectious Disease"/>
            <person name="Wu L."/>
            <person name="Ma J."/>
        </authorList>
    </citation>
    <scope>NUCLEOTIDE SEQUENCE [LARGE SCALE GENOMIC DNA]</scope>
    <source>
        <strain evidence="6">JCM 17923</strain>
    </source>
</reference>